<dbReference type="CDD" id="cd00882">
    <property type="entry name" value="Ras_like_GTPase"/>
    <property type="match status" value="1"/>
</dbReference>
<evidence type="ECO:0000256" key="4">
    <source>
        <dbReference type="ARBA" id="ARBA00023136"/>
    </source>
</evidence>
<proteinExistence type="predicted"/>
<reference evidence="7 8" key="1">
    <citation type="submission" date="2023-12" db="EMBL/GenBank/DDBJ databases">
        <title>Baltic Sea Cyanobacteria.</title>
        <authorList>
            <person name="Delbaje E."/>
            <person name="Fewer D.P."/>
            <person name="Shishido T.K."/>
        </authorList>
    </citation>
    <scope>NUCLEOTIDE SEQUENCE [LARGE SCALE GENOMIC DNA]</scope>
    <source>
        <strain evidence="7 8">UHCC 0370</strain>
    </source>
</reference>
<keyword evidence="4 5" id="KW-0472">Membrane</keyword>
<evidence type="ECO:0000313" key="8">
    <source>
        <dbReference type="Proteomes" id="UP001301388"/>
    </source>
</evidence>
<evidence type="ECO:0000256" key="3">
    <source>
        <dbReference type="ARBA" id="ARBA00022989"/>
    </source>
</evidence>
<evidence type="ECO:0000256" key="2">
    <source>
        <dbReference type="ARBA" id="ARBA00022692"/>
    </source>
</evidence>
<dbReference type="InterPro" id="IPR006073">
    <property type="entry name" value="GTP-bd"/>
</dbReference>
<keyword evidence="8" id="KW-1185">Reference proteome</keyword>
<dbReference type="InterPro" id="IPR027417">
    <property type="entry name" value="P-loop_NTPase"/>
</dbReference>
<dbReference type="Pfam" id="PF05128">
    <property type="entry name" value="DUF697"/>
    <property type="match status" value="1"/>
</dbReference>
<feature type="transmembrane region" description="Helical" evidence="5">
    <location>
        <begin position="273"/>
        <end position="294"/>
    </location>
</feature>
<evidence type="ECO:0000313" key="7">
    <source>
        <dbReference type="EMBL" id="MEA5477368.1"/>
    </source>
</evidence>
<keyword evidence="3 5" id="KW-1133">Transmembrane helix</keyword>
<accession>A0ABU5TGG5</accession>
<keyword evidence="2 5" id="KW-0812">Transmembrane</keyword>
<feature type="transmembrane region" description="Helical" evidence="5">
    <location>
        <begin position="300"/>
        <end position="324"/>
    </location>
</feature>
<feature type="domain" description="G" evidence="6">
    <location>
        <begin position="27"/>
        <end position="146"/>
    </location>
</feature>
<feature type="transmembrane region" description="Helical" evidence="5">
    <location>
        <begin position="224"/>
        <end position="241"/>
    </location>
</feature>
<organism evidence="7 8">
    <name type="scientific">Pseudanabaena galeata UHCC 0370</name>
    <dbReference type="NCBI Taxonomy" id="3110310"/>
    <lineage>
        <taxon>Bacteria</taxon>
        <taxon>Bacillati</taxon>
        <taxon>Cyanobacteriota</taxon>
        <taxon>Cyanophyceae</taxon>
        <taxon>Pseudanabaenales</taxon>
        <taxon>Pseudanabaenaceae</taxon>
        <taxon>Pseudanabaena</taxon>
    </lineage>
</organism>
<evidence type="ECO:0000259" key="6">
    <source>
        <dbReference type="Pfam" id="PF01926"/>
    </source>
</evidence>
<dbReference type="RefSeq" id="WP_323260862.1">
    <property type="nucleotide sequence ID" value="NZ_JAYGIE010000023.1"/>
</dbReference>
<gene>
    <name evidence="7" type="ORF">VB774_07020</name>
</gene>
<name>A0ABU5TGG5_9CYAN</name>
<dbReference type="Pfam" id="PF01926">
    <property type="entry name" value="MMR_HSR1"/>
    <property type="match status" value="1"/>
</dbReference>
<dbReference type="Proteomes" id="UP001301388">
    <property type="component" value="Unassembled WGS sequence"/>
</dbReference>
<protein>
    <submittedName>
        <fullName evidence="7">GTPase</fullName>
    </submittedName>
</protein>
<dbReference type="InterPro" id="IPR021147">
    <property type="entry name" value="DUF697"/>
</dbReference>
<dbReference type="Gene3D" id="3.40.50.300">
    <property type="entry name" value="P-loop containing nucleotide triphosphate hydrolases"/>
    <property type="match status" value="1"/>
</dbReference>
<evidence type="ECO:0000256" key="5">
    <source>
        <dbReference type="SAM" id="Phobius"/>
    </source>
</evidence>
<comment type="subcellular location">
    <subcellularLocation>
        <location evidence="1">Membrane</location>
        <topology evidence="1">Multi-pass membrane protein</topology>
    </subcellularLocation>
</comment>
<comment type="caution">
    <text evidence="7">The sequence shown here is derived from an EMBL/GenBank/DDBJ whole genome shotgun (WGS) entry which is preliminary data.</text>
</comment>
<sequence>MEHDFNFENTVKDALREALRERGHINILIAGRTGVGKSTLINAIFQGNLATTGQGRPVTQNTREIKKEDIPISIFDTRGLEMADFAKTIGDLQSFVRDRGRNTDPKLHIHAAWICISEDLRRVEPAEEQLVGMLADYMPVIAIVTKARSDQGFRAKVQELLPLTKNVIRVRAVQEELDEGYILAPMGLRELVDLTMQVVPEGLRRAFTAAQKVDIELKKTQSHVIVATAAASAAAIAMSPIPFSDALLIVPVQVAMLAGISATFGISFNESFLSSLIGSVVTGAGGTFAGRAIVSGLLKFIPVAGSALGGMIASSTALALTTAFGEAYIAALEMLFVRNDGQPPTSDDVVEAFKEKYSLSVKG</sequence>
<dbReference type="EMBL" id="JAYGIE010000023">
    <property type="protein sequence ID" value="MEA5477368.1"/>
    <property type="molecule type" value="Genomic_DNA"/>
</dbReference>
<dbReference type="SUPFAM" id="SSF52540">
    <property type="entry name" value="P-loop containing nucleoside triphosphate hydrolases"/>
    <property type="match status" value="1"/>
</dbReference>
<evidence type="ECO:0000256" key="1">
    <source>
        <dbReference type="ARBA" id="ARBA00004141"/>
    </source>
</evidence>
<feature type="transmembrane region" description="Helical" evidence="5">
    <location>
        <begin position="247"/>
        <end position="266"/>
    </location>
</feature>